<feature type="domain" description="DUF5753" evidence="1">
    <location>
        <begin position="11"/>
        <end position="116"/>
    </location>
</feature>
<gene>
    <name evidence="2" type="ORF">HCJ92_00450</name>
</gene>
<organism evidence="2 3">
    <name type="scientific">Streptomyces spiramenti</name>
    <dbReference type="NCBI Taxonomy" id="2720606"/>
    <lineage>
        <taxon>Bacteria</taxon>
        <taxon>Bacillati</taxon>
        <taxon>Actinomycetota</taxon>
        <taxon>Actinomycetes</taxon>
        <taxon>Kitasatosporales</taxon>
        <taxon>Streptomycetaceae</taxon>
        <taxon>Streptomyces</taxon>
    </lineage>
</organism>
<reference evidence="2 3" key="1">
    <citation type="submission" date="2020-03" db="EMBL/GenBank/DDBJ databases">
        <title>Draft genome of Streptomyces sp. ventii, isolated from the Axial Seamount in the Pacific Ocean, and resequencing of the two type strains Streptomyces lonarensis strain NCL 716 and Streptomyces bohaiensis strain 11A07.</title>
        <authorList>
            <person name="Loughran R.M."/>
            <person name="Pfannmuller K.M."/>
            <person name="Wasson B.J."/>
            <person name="Deadmond M.C."/>
            <person name="Paddock B.E."/>
            <person name="Koyack M.J."/>
            <person name="Gallegos D.A."/>
            <person name="Mitchell E.A."/>
            <person name="Ushijima B."/>
            <person name="Saw J.H."/>
            <person name="Mcphail K.L."/>
            <person name="Videau P."/>
        </authorList>
    </citation>
    <scope>NUCLEOTIDE SEQUENCE [LARGE SCALE GENOMIC DNA]</scope>
    <source>
        <strain evidence="3">5675061</strain>
    </source>
</reference>
<evidence type="ECO:0000313" key="2">
    <source>
        <dbReference type="EMBL" id="NJP64797.1"/>
    </source>
</evidence>
<comment type="caution">
    <text evidence="2">The sequence shown here is derived from an EMBL/GenBank/DDBJ whole genome shotgun (WGS) entry which is preliminary data.</text>
</comment>
<dbReference type="EMBL" id="JAAVJB010000002">
    <property type="protein sequence ID" value="NJP64797.1"/>
    <property type="molecule type" value="Genomic_DNA"/>
</dbReference>
<protein>
    <recommendedName>
        <fullName evidence="1">DUF5753 domain-containing protein</fullName>
    </recommendedName>
</protein>
<accession>A0ABX1AK83</accession>
<dbReference type="Pfam" id="PF19054">
    <property type="entry name" value="DUF5753"/>
    <property type="match status" value="1"/>
</dbReference>
<keyword evidence="3" id="KW-1185">Reference proteome</keyword>
<dbReference type="RefSeq" id="WP_167931322.1">
    <property type="nucleotide sequence ID" value="NZ_JAAVJB010000002.1"/>
</dbReference>
<sequence>MAGDVLARAVRLFQVPADERAIVEGSRAWSTADDIERFIAMRAEHHQAMTERQPPLKIWSVIPEGLLRQEVGGRAVAKAQVEHLIDRLRGDPNTTIQVLPLSAGAHTGMDGPFMLM</sequence>
<evidence type="ECO:0000313" key="3">
    <source>
        <dbReference type="Proteomes" id="UP000746503"/>
    </source>
</evidence>
<dbReference type="InterPro" id="IPR043917">
    <property type="entry name" value="DUF5753"/>
</dbReference>
<proteinExistence type="predicted"/>
<dbReference type="Proteomes" id="UP000746503">
    <property type="component" value="Unassembled WGS sequence"/>
</dbReference>
<evidence type="ECO:0000259" key="1">
    <source>
        <dbReference type="Pfam" id="PF19054"/>
    </source>
</evidence>
<name>A0ABX1AK83_9ACTN</name>